<proteinExistence type="predicted"/>
<dbReference type="Proteomes" id="UP000029713">
    <property type="component" value="Unassembled WGS sequence"/>
</dbReference>
<feature type="compositionally biased region" description="Gly residues" evidence="1">
    <location>
        <begin position="55"/>
        <end position="69"/>
    </location>
</feature>
<dbReference type="OrthoDB" id="5192116at2"/>
<evidence type="ECO:0000256" key="1">
    <source>
        <dbReference type="SAM" id="MobiDB-lite"/>
    </source>
</evidence>
<evidence type="ECO:0000313" key="3">
    <source>
        <dbReference type="Proteomes" id="UP000029713"/>
    </source>
</evidence>
<feature type="compositionally biased region" description="Low complexity" evidence="1">
    <location>
        <begin position="114"/>
        <end position="133"/>
    </location>
</feature>
<dbReference type="AlphaFoldDB" id="A0A098YD58"/>
<dbReference type="EMBL" id="JPMX01000007">
    <property type="protein sequence ID" value="KGH48377.1"/>
    <property type="molecule type" value="Genomic_DNA"/>
</dbReference>
<feature type="compositionally biased region" description="Low complexity" evidence="1">
    <location>
        <begin position="82"/>
        <end position="103"/>
    </location>
</feature>
<dbReference type="RefSeq" id="WP_036333156.1">
    <property type="nucleotide sequence ID" value="NZ_JPMX01000007.1"/>
</dbReference>
<reference evidence="2 3" key="1">
    <citation type="submission" date="2014-07" db="EMBL/GenBank/DDBJ databases">
        <title>Biosystematic studies on Modestobacter strains isolated from extreme hyper-arid desert soil and from historic building.</title>
        <authorList>
            <person name="Bukarasam K."/>
            <person name="Bull A."/>
            <person name="Girard G."/>
            <person name="van Wezel G."/>
            <person name="Goodfellow M."/>
        </authorList>
    </citation>
    <scope>NUCLEOTIDE SEQUENCE [LARGE SCALE GENOMIC DNA]</scope>
    <source>
        <strain evidence="2 3">KNN45-2b</strain>
    </source>
</reference>
<evidence type="ECO:0000313" key="2">
    <source>
        <dbReference type="EMBL" id="KGH48377.1"/>
    </source>
</evidence>
<organism evidence="2 3">
    <name type="scientific">Modestobacter caceresii</name>
    <dbReference type="NCBI Taxonomy" id="1522368"/>
    <lineage>
        <taxon>Bacteria</taxon>
        <taxon>Bacillati</taxon>
        <taxon>Actinomycetota</taxon>
        <taxon>Actinomycetes</taxon>
        <taxon>Geodermatophilales</taxon>
        <taxon>Geodermatophilaceae</taxon>
        <taxon>Modestobacter</taxon>
    </lineage>
</organism>
<feature type="region of interest" description="Disordered" evidence="1">
    <location>
        <begin position="1"/>
        <end position="133"/>
    </location>
</feature>
<gene>
    <name evidence="2" type="ORF">IN07_02310</name>
</gene>
<keyword evidence="3" id="KW-1185">Reference proteome</keyword>
<comment type="caution">
    <text evidence="2">The sequence shown here is derived from an EMBL/GenBank/DDBJ whole genome shotgun (WGS) entry which is preliminary data.</text>
</comment>
<sequence>MGRHSAGNGARVDPIVAAALRQRTTSVEPGPPRHAPGLPDGQQVDSQQGESQPDGGLGWPGEPGEGSGLGWPDRDGATHPPAAETTDSTTAVAVTPVAPAAGDGRPDRRRSGWRRWLGGSPAASSARSGSDAA</sequence>
<dbReference type="STRING" id="1522368.IN07_02310"/>
<name>A0A098YD58_9ACTN</name>
<accession>A0A098YD58</accession>
<protein>
    <submittedName>
        <fullName evidence="2">Uncharacterized protein</fullName>
    </submittedName>
</protein>